<evidence type="ECO:0000313" key="1">
    <source>
        <dbReference type="EMBL" id="ALT68996.1"/>
    </source>
</evidence>
<organism evidence="1 2">
    <name type="scientific">Methanobrevibacter millerae</name>
    <dbReference type="NCBI Taxonomy" id="230361"/>
    <lineage>
        <taxon>Archaea</taxon>
        <taxon>Methanobacteriati</taxon>
        <taxon>Methanobacteriota</taxon>
        <taxon>Methanomada group</taxon>
        <taxon>Methanobacteria</taxon>
        <taxon>Methanobacteriales</taxon>
        <taxon>Methanobacteriaceae</taxon>
        <taxon>Methanobrevibacter</taxon>
    </lineage>
</organism>
<name>A0A0U3CXD7_9EURY</name>
<dbReference type="RefSeq" id="WP_157064679.1">
    <property type="nucleotide sequence ID" value="NZ_CP011266.1"/>
</dbReference>
<reference evidence="1 2" key="1">
    <citation type="submission" date="2015-04" db="EMBL/GenBank/DDBJ databases">
        <title>The complete genome sequence of the rumen methanogen Methanobrevibacter millerae SM9.</title>
        <authorList>
            <person name="Leahy S.C."/>
            <person name="Kelly W.J."/>
            <person name="Pacheco D.M."/>
            <person name="Li D."/>
            <person name="Altermann E."/>
            <person name="Attwood G.T."/>
        </authorList>
    </citation>
    <scope>NUCLEOTIDE SEQUENCE [LARGE SCALE GENOMIC DNA]</scope>
    <source>
        <strain evidence="1 2">SM9</strain>
    </source>
</reference>
<protein>
    <recommendedName>
        <fullName evidence="3">Zinc-ribbon domain-containing protein</fullName>
    </recommendedName>
</protein>
<dbReference type="KEGG" id="mmil:sm9_1215"/>
<gene>
    <name evidence="1" type="ORF">sm9_1215</name>
</gene>
<dbReference type="EMBL" id="CP011266">
    <property type="protein sequence ID" value="ALT68996.1"/>
    <property type="molecule type" value="Genomic_DNA"/>
</dbReference>
<sequence length="52" mass="6202">MKCPFCGENLIEGDMRCPHCRCGVMDFDYFENMDKMEKSIPKSLFWTYLVKN</sequence>
<keyword evidence="2" id="KW-1185">Reference proteome</keyword>
<accession>A0A0U3CXD7</accession>
<evidence type="ECO:0000313" key="2">
    <source>
        <dbReference type="Proteomes" id="UP000067738"/>
    </source>
</evidence>
<dbReference type="Proteomes" id="UP000067738">
    <property type="component" value="Chromosome"/>
</dbReference>
<evidence type="ECO:0008006" key="3">
    <source>
        <dbReference type="Google" id="ProtNLM"/>
    </source>
</evidence>
<dbReference type="AlphaFoldDB" id="A0A0U3CXD7"/>
<proteinExistence type="predicted"/>
<dbReference type="GeneID" id="43131710"/>